<keyword evidence="4" id="KW-1185">Reference proteome</keyword>
<dbReference type="InterPro" id="IPR011009">
    <property type="entry name" value="Kinase-like_dom_sf"/>
</dbReference>
<dbReference type="Pfam" id="PF13095">
    <property type="entry name" value="FTA2"/>
    <property type="match status" value="1"/>
</dbReference>
<keyword evidence="1" id="KW-0547">Nucleotide-binding</keyword>
<keyword evidence="1" id="KW-0067">ATP-binding</keyword>
<evidence type="ECO:0000313" key="3">
    <source>
        <dbReference type="EMBL" id="RGP61605.1"/>
    </source>
</evidence>
<dbReference type="InterPro" id="IPR025213">
    <property type="entry name" value="Sim4_Fta2"/>
</dbReference>
<feature type="region of interest" description="Disordered" evidence="2">
    <location>
        <begin position="378"/>
        <end position="408"/>
    </location>
</feature>
<feature type="compositionally biased region" description="Basic residues" evidence="2">
    <location>
        <begin position="390"/>
        <end position="408"/>
    </location>
</feature>
<dbReference type="EMBL" id="PXOF01000162">
    <property type="protein sequence ID" value="RGP61605.1"/>
    <property type="molecule type" value="Genomic_DNA"/>
</dbReference>
<comment type="caution">
    <text evidence="3">The sequence shown here is derived from an EMBL/GenBank/DDBJ whole genome shotgun (WGS) entry which is preliminary data.</text>
</comment>
<evidence type="ECO:0000313" key="4">
    <source>
        <dbReference type="Proteomes" id="UP000266152"/>
    </source>
</evidence>
<feature type="binding site" evidence="1">
    <location>
        <position position="65"/>
    </location>
    <ligand>
        <name>ATP</name>
        <dbReference type="ChEBI" id="CHEBI:30616"/>
    </ligand>
</feature>
<dbReference type="AlphaFoldDB" id="A0A395RNE2"/>
<dbReference type="PROSITE" id="PS00107">
    <property type="entry name" value="PROTEIN_KINASE_ATP"/>
    <property type="match status" value="1"/>
</dbReference>
<evidence type="ECO:0000256" key="2">
    <source>
        <dbReference type="SAM" id="MobiDB-lite"/>
    </source>
</evidence>
<proteinExistence type="predicted"/>
<dbReference type="InterPro" id="IPR017441">
    <property type="entry name" value="Protein_kinase_ATP_BS"/>
</dbReference>
<evidence type="ECO:0000256" key="1">
    <source>
        <dbReference type="PROSITE-ProRule" id="PRU10141"/>
    </source>
</evidence>
<dbReference type="STRING" id="5514.A0A395RNE2"/>
<sequence>MAPTAAAANAALALLPPLPNIVGPKLEAFTDDIESHHYTLLEYLGSGVHSAVMRVQINNNIFVVKFFKSYWLDKPEFDMYPLEEDYLMDPTPAKLNAAGNDPQPQAVMDALEDQTTPFANECRVYGRLKELGREDLAIKAHGYLRLYLTRKFRQQWNDAIALVHPNDPARQQRYRAENLLEHDDLAQPVYAIVKDWVQDHRNADGSPMSNQVKARQIKHIPKMLRNLHQLHKCGIVIRDLKEQQYYEGQIADFSHAWTVPHLLAPGNDVRPAWAWKSMAAWDLHCFQSDIIDPWTRIALASHPPLKPPTVTAWRNGDHRYGLRSRDVVQGPKLPLLKYDDLSDFEMNYDPPFDPSNFNWKALEAKKTAQGVVAGRVGKRRAAGQATGGRAAKRPKTKIKIVVKPRPRP</sequence>
<reference evidence="3 4" key="1">
    <citation type="journal article" date="2018" name="PLoS Pathog.">
        <title>Evolution of structural diversity of trichothecenes, a family of toxins produced by plant pathogenic and entomopathogenic fungi.</title>
        <authorList>
            <person name="Proctor R.H."/>
            <person name="McCormick S.P."/>
            <person name="Kim H.S."/>
            <person name="Cardoza R.E."/>
            <person name="Stanley A.M."/>
            <person name="Lindo L."/>
            <person name="Kelly A."/>
            <person name="Brown D.W."/>
            <person name="Lee T."/>
            <person name="Vaughan M.M."/>
            <person name="Alexander N.J."/>
            <person name="Busman M."/>
            <person name="Gutierrez S."/>
        </authorList>
    </citation>
    <scope>NUCLEOTIDE SEQUENCE [LARGE SCALE GENOMIC DNA]</scope>
    <source>
        <strain evidence="3 4">NRRL 3299</strain>
    </source>
</reference>
<gene>
    <name evidence="3" type="ORF">FSPOR_9931</name>
</gene>
<dbReference type="GO" id="GO:0005524">
    <property type="term" value="F:ATP binding"/>
    <property type="evidence" value="ECO:0007669"/>
    <property type="project" value="UniProtKB-UniRule"/>
</dbReference>
<dbReference type="SUPFAM" id="SSF56112">
    <property type="entry name" value="Protein kinase-like (PK-like)"/>
    <property type="match status" value="1"/>
</dbReference>
<name>A0A395RNE2_FUSSP</name>
<protein>
    <submittedName>
        <fullName evidence="3">Uncharacterized protein</fullName>
    </submittedName>
</protein>
<dbReference type="Proteomes" id="UP000266152">
    <property type="component" value="Unassembled WGS sequence"/>
</dbReference>
<accession>A0A395RNE2</accession>
<organism evidence="3 4">
    <name type="scientific">Fusarium sporotrichioides</name>
    <dbReference type="NCBI Taxonomy" id="5514"/>
    <lineage>
        <taxon>Eukaryota</taxon>
        <taxon>Fungi</taxon>
        <taxon>Dikarya</taxon>
        <taxon>Ascomycota</taxon>
        <taxon>Pezizomycotina</taxon>
        <taxon>Sordariomycetes</taxon>
        <taxon>Hypocreomycetidae</taxon>
        <taxon>Hypocreales</taxon>
        <taxon>Nectriaceae</taxon>
        <taxon>Fusarium</taxon>
    </lineage>
</organism>